<dbReference type="SUPFAM" id="SSF54211">
    <property type="entry name" value="Ribosomal protein S5 domain 2-like"/>
    <property type="match status" value="2"/>
</dbReference>
<comment type="similarity">
    <text evidence="6 7">Belongs to the imidazoleglycerol-phosphate dehydratase family.</text>
</comment>
<keyword evidence="6" id="KW-0963">Cytoplasm</keyword>
<dbReference type="EC" id="4.2.1.19" evidence="6 7"/>
<dbReference type="InterPro" id="IPR000807">
    <property type="entry name" value="ImidazoleglycerolP_deHydtase"/>
</dbReference>
<proteinExistence type="inferred from homology"/>
<evidence type="ECO:0000256" key="6">
    <source>
        <dbReference type="HAMAP-Rule" id="MF_00076"/>
    </source>
</evidence>
<dbReference type="InParanoid" id="E6W1Q5"/>
<dbReference type="FunFam" id="3.30.230.40:FF:000003">
    <property type="entry name" value="Imidazoleglycerol-phosphate dehydratase HisB"/>
    <property type="match status" value="1"/>
</dbReference>
<dbReference type="Pfam" id="PF00475">
    <property type="entry name" value="IGPD"/>
    <property type="match status" value="1"/>
</dbReference>
<dbReference type="KEGG" id="din:Selin_1877"/>
<dbReference type="PANTHER" id="PTHR23133:SF2">
    <property type="entry name" value="IMIDAZOLEGLYCEROL-PHOSPHATE DEHYDRATASE"/>
    <property type="match status" value="1"/>
</dbReference>
<dbReference type="UniPathway" id="UPA00031">
    <property type="reaction ID" value="UER00011"/>
</dbReference>
<comment type="catalytic activity">
    <reaction evidence="6 7">
        <text>D-erythro-1-(imidazol-4-yl)glycerol 3-phosphate = 3-(imidazol-4-yl)-2-oxopropyl phosphate + H2O</text>
        <dbReference type="Rhea" id="RHEA:11040"/>
        <dbReference type="ChEBI" id="CHEBI:15377"/>
        <dbReference type="ChEBI" id="CHEBI:57766"/>
        <dbReference type="ChEBI" id="CHEBI:58278"/>
        <dbReference type="EC" id="4.2.1.19"/>
    </reaction>
</comment>
<reference evidence="8 9" key="1">
    <citation type="submission" date="2010-12" db="EMBL/GenBank/DDBJ databases">
        <title>Complete sequence of Desulfurispirillum indicum S5.</title>
        <authorList>
            <consortium name="US DOE Joint Genome Institute"/>
            <person name="Lucas S."/>
            <person name="Copeland A."/>
            <person name="Lapidus A."/>
            <person name="Cheng J.-F."/>
            <person name="Goodwin L."/>
            <person name="Pitluck S."/>
            <person name="Chertkov O."/>
            <person name="Held B."/>
            <person name="Detter J.C."/>
            <person name="Han C."/>
            <person name="Tapia R."/>
            <person name="Land M."/>
            <person name="Hauser L."/>
            <person name="Kyrpides N."/>
            <person name="Ivanova N."/>
            <person name="Mikhailova N."/>
            <person name="Haggblom M."/>
            <person name="Rauschenbach I."/>
            <person name="Bini E."/>
            <person name="Woyke T."/>
        </authorList>
    </citation>
    <scope>NUCLEOTIDE SEQUENCE [LARGE SCALE GENOMIC DNA]</scope>
    <source>
        <strain evidence="9">ATCC BAA-1389 / DSM 22839 / S5</strain>
    </source>
</reference>
<keyword evidence="9" id="KW-1185">Reference proteome</keyword>
<dbReference type="HOGENOM" id="CLU_044308_3_0_0"/>
<keyword evidence="4 6" id="KW-0368">Histidine biosynthesis</keyword>
<dbReference type="NCBIfam" id="NF002114">
    <property type="entry name" value="PRK00951.2-4"/>
    <property type="match status" value="1"/>
</dbReference>
<protein>
    <recommendedName>
        <fullName evidence="2 6">Imidazoleglycerol-phosphate dehydratase</fullName>
        <shortName evidence="6">IGPD</shortName>
        <ecNumber evidence="6 7">4.2.1.19</ecNumber>
    </recommendedName>
</protein>
<dbReference type="HAMAP" id="MF_00076">
    <property type="entry name" value="HisB"/>
    <property type="match status" value="1"/>
</dbReference>
<dbReference type="GO" id="GO:0000105">
    <property type="term" value="P:L-histidine biosynthetic process"/>
    <property type="evidence" value="ECO:0007669"/>
    <property type="project" value="UniProtKB-UniRule"/>
</dbReference>
<evidence type="ECO:0000256" key="3">
    <source>
        <dbReference type="ARBA" id="ARBA00022605"/>
    </source>
</evidence>
<dbReference type="NCBIfam" id="NF002111">
    <property type="entry name" value="PRK00951.2-1"/>
    <property type="match status" value="1"/>
</dbReference>
<dbReference type="eggNOG" id="COG0131">
    <property type="taxonomic scope" value="Bacteria"/>
</dbReference>
<dbReference type="STRING" id="653733.Selin_1877"/>
<organism evidence="8 9">
    <name type="scientific">Desulfurispirillum indicum (strain ATCC BAA-1389 / DSM 22839 / S5)</name>
    <dbReference type="NCBI Taxonomy" id="653733"/>
    <lineage>
        <taxon>Bacteria</taxon>
        <taxon>Pseudomonadati</taxon>
        <taxon>Chrysiogenota</taxon>
        <taxon>Chrysiogenia</taxon>
        <taxon>Chrysiogenales</taxon>
        <taxon>Chrysiogenaceae</taxon>
        <taxon>Desulfurispirillum</taxon>
    </lineage>
</organism>
<dbReference type="InterPro" id="IPR020565">
    <property type="entry name" value="ImidazoleglycerP_deHydtase_CS"/>
</dbReference>
<accession>E6W1Q5</accession>
<dbReference type="Gene3D" id="3.30.230.40">
    <property type="entry name" value="Imidazole glycerol phosphate dehydratase, domain 1"/>
    <property type="match status" value="2"/>
</dbReference>
<dbReference type="Proteomes" id="UP000002572">
    <property type="component" value="Chromosome"/>
</dbReference>
<keyword evidence="3 6" id="KW-0028">Amino-acid biosynthesis</keyword>
<keyword evidence="5 6" id="KW-0456">Lyase</keyword>
<name>E6W1Q5_DESIS</name>
<dbReference type="PANTHER" id="PTHR23133">
    <property type="entry name" value="IMIDAZOLEGLYCEROL-PHOSPHATE DEHYDRATASE HIS7"/>
    <property type="match status" value="1"/>
</dbReference>
<evidence type="ECO:0000313" key="9">
    <source>
        <dbReference type="Proteomes" id="UP000002572"/>
    </source>
</evidence>
<comment type="subcellular location">
    <subcellularLocation>
        <location evidence="6 7">Cytoplasm</location>
    </subcellularLocation>
</comment>
<dbReference type="FunFam" id="3.30.230.40:FF:000001">
    <property type="entry name" value="Imidazoleglycerol-phosphate dehydratase HisB"/>
    <property type="match status" value="1"/>
</dbReference>
<comment type="pathway">
    <text evidence="1 6 7">Amino-acid biosynthesis; L-histidine biosynthesis; L-histidine from 5-phospho-alpha-D-ribose 1-diphosphate: step 6/9.</text>
</comment>
<dbReference type="CDD" id="cd07914">
    <property type="entry name" value="IGPD"/>
    <property type="match status" value="1"/>
</dbReference>
<dbReference type="PROSITE" id="PS00955">
    <property type="entry name" value="IGP_DEHYDRATASE_2"/>
    <property type="match status" value="1"/>
</dbReference>
<evidence type="ECO:0000313" key="8">
    <source>
        <dbReference type="EMBL" id="ADU66604.1"/>
    </source>
</evidence>
<dbReference type="AlphaFoldDB" id="E6W1Q5"/>
<evidence type="ECO:0000256" key="1">
    <source>
        <dbReference type="ARBA" id="ARBA00005047"/>
    </source>
</evidence>
<evidence type="ECO:0000256" key="2">
    <source>
        <dbReference type="ARBA" id="ARBA00016664"/>
    </source>
</evidence>
<dbReference type="GO" id="GO:0004424">
    <property type="term" value="F:imidazoleglycerol-phosphate dehydratase activity"/>
    <property type="evidence" value="ECO:0007669"/>
    <property type="project" value="UniProtKB-UniRule"/>
</dbReference>
<dbReference type="FunCoup" id="E6W1Q5">
    <property type="interactions" value="353"/>
</dbReference>
<evidence type="ECO:0000256" key="7">
    <source>
        <dbReference type="RuleBase" id="RU000599"/>
    </source>
</evidence>
<evidence type="ECO:0000256" key="5">
    <source>
        <dbReference type="ARBA" id="ARBA00023239"/>
    </source>
</evidence>
<dbReference type="OrthoDB" id="9790411at2"/>
<dbReference type="GO" id="GO:0005737">
    <property type="term" value="C:cytoplasm"/>
    <property type="evidence" value="ECO:0007669"/>
    <property type="project" value="UniProtKB-SubCell"/>
</dbReference>
<gene>
    <name evidence="6" type="primary">hisB</name>
    <name evidence="8" type="ordered locus">Selin_1877</name>
</gene>
<dbReference type="RefSeq" id="WP_013506484.1">
    <property type="nucleotide sequence ID" value="NC_014836.1"/>
</dbReference>
<dbReference type="InterPro" id="IPR038494">
    <property type="entry name" value="IGPD_sf"/>
</dbReference>
<sequence>MTRTASIARKTRETEIHLQLDLDTTPEAASIRTPVGFFTHMMEAFAKHSGFGLTLSVEGDVHVDDHHSVEDTGICLGQAFQEAAADKSGMARFGWAVIPMDESLVEVSVDFGGRPCFVMNGFEITGKVGSFDVELVREFFAAVAASADMNLHINVRYGTNKHHIIEACFKAFAHACRQALARNRDGVLSTKGVL</sequence>
<dbReference type="EMBL" id="CP002432">
    <property type="protein sequence ID" value="ADU66604.1"/>
    <property type="molecule type" value="Genomic_DNA"/>
</dbReference>
<evidence type="ECO:0000256" key="4">
    <source>
        <dbReference type="ARBA" id="ARBA00023102"/>
    </source>
</evidence>
<dbReference type="PROSITE" id="PS00954">
    <property type="entry name" value="IGP_DEHYDRATASE_1"/>
    <property type="match status" value="1"/>
</dbReference>
<dbReference type="InterPro" id="IPR020568">
    <property type="entry name" value="Ribosomal_Su5_D2-typ_SF"/>
</dbReference>